<dbReference type="Proteomes" id="UP000184231">
    <property type="component" value="Unassembled WGS sequence"/>
</dbReference>
<name>A0A1M6BIP0_9FLAO</name>
<organism evidence="1 2">
    <name type="scientific">Arenibacter nanhaiticus</name>
    <dbReference type="NCBI Taxonomy" id="558155"/>
    <lineage>
        <taxon>Bacteria</taxon>
        <taxon>Pseudomonadati</taxon>
        <taxon>Bacteroidota</taxon>
        <taxon>Flavobacteriia</taxon>
        <taxon>Flavobacteriales</taxon>
        <taxon>Flavobacteriaceae</taxon>
        <taxon>Arenibacter</taxon>
    </lineage>
</organism>
<evidence type="ECO:0008006" key="3">
    <source>
        <dbReference type="Google" id="ProtNLM"/>
    </source>
</evidence>
<dbReference type="OrthoDB" id="129527at2"/>
<dbReference type="STRING" id="558155.SAMN04487911_102217"/>
<evidence type="ECO:0000313" key="2">
    <source>
        <dbReference type="Proteomes" id="UP000184231"/>
    </source>
</evidence>
<keyword evidence="2" id="KW-1185">Reference proteome</keyword>
<reference evidence="1 2" key="1">
    <citation type="submission" date="2016-11" db="EMBL/GenBank/DDBJ databases">
        <authorList>
            <person name="Jaros S."/>
            <person name="Januszkiewicz K."/>
            <person name="Wedrychowicz H."/>
        </authorList>
    </citation>
    <scope>NUCLEOTIDE SEQUENCE [LARGE SCALE GENOMIC DNA]</scope>
    <source>
        <strain evidence="1 2">CGMCC 1.8863</strain>
    </source>
</reference>
<dbReference type="AlphaFoldDB" id="A0A1M6BIP0"/>
<protein>
    <recommendedName>
        <fullName evidence="3">DUF4920 domain-containing protein</fullName>
    </recommendedName>
</protein>
<dbReference type="EMBL" id="FQYX01000002">
    <property type="protein sequence ID" value="SHI48575.1"/>
    <property type="molecule type" value="Genomic_DNA"/>
</dbReference>
<gene>
    <name evidence="1" type="ORF">SAMN04487911_102217</name>
</gene>
<proteinExistence type="predicted"/>
<sequence length="167" mass="18710">MKFFNIMIVYLCLFVSCKDQKNSVEKVGTAFEQGKYDVFGAKISDVNALSPTIMLEKYRELEVLDTLALQFAATVVDVCQTKGCWMTLALDQGEEAMVKFKDYGFFMPKDIIGKEVLVNGKAFIEEMSVDDQRHFAKDAGKSNAEIASITEVKKNYGFEADGVLLIK</sequence>
<dbReference type="PROSITE" id="PS51257">
    <property type="entry name" value="PROKAR_LIPOPROTEIN"/>
    <property type="match status" value="1"/>
</dbReference>
<dbReference type="Pfam" id="PF16267">
    <property type="entry name" value="DUF4920"/>
    <property type="match status" value="1"/>
</dbReference>
<dbReference type="InterPro" id="IPR032577">
    <property type="entry name" value="DUF4920"/>
</dbReference>
<evidence type="ECO:0000313" key="1">
    <source>
        <dbReference type="EMBL" id="SHI48575.1"/>
    </source>
</evidence>
<dbReference type="RefSeq" id="WP_072763027.1">
    <property type="nucleotide sequence ID" value="NZ_FQYX01000002.1"/>
</dbReference>
<accession>A0A1M6BIP0</accession>